<evidence type="ECO:0000256" key="1">
    <source>
        <dbReference type="SAM" id="MobiDB-lite"/>
    </source>
</evidence>
<evidence type="ECO:0000313" key="3">
    <source>
        <dbReference type="Proteomes" id="UP000587070"/>
    </source>
</evidence>
<reference evidence="2 3" key="1">
    <citation type="submission" date="2020-08" db="EMBL/GenBank/DDBJ databases">
        <title>Genome sequencing of Purple Non-Sulfur Bacteria from various extreme environments.</title>
        <authorList>
            <person name="Mayer M."/>
        </authorList>
    </citation>
    <scope>NUCLEOTIDE SEQUENCE [LARGE SCALE GENOMIC DNA]</scope>
    <source>
        <strain evidence="2 3">2761</strain>
    </source>
</reference>
<dbReference type="Proteomes" id="UP000587070">
    <property type="component" value="Unassembled WGS sequence"/>
</dbReference>
<dbReference type="EMBL" id="JACIGE010000002">
    <property type="protein sequence ID" value="MBB4246189.1"/>
    <property type="molecule type" value="Genomic_DNA"/>
</dbReference>
<dbReference type="RefSeq" id="WP_153115742.1">
    <property type="nucleotide sequence ID" value="NZ_JACIGE010000002.1"/>
</dbReference>
<name>A0A840GD73_RHOTE</name>
<accession>A0A840GD73</accession>
<sequence>MKNRKALGSRVRTAGSSDDAHQYDKRQAEIPISAVVFDFSTELRRNPEESVYNADLNQWSITKVIDGKKSFIPLPGCWQ</sequence>
<evidence type="ECO:0000313" key="2">
    <source>
        <dbReference type="EMBL" id="MBB4246189.1"/>
    </source>
</evidence>
<dbReference type="AlphaFoldDB" id="A0A840GD73"/>
<proteinExistence type="predicted"/>
<feature type="region of interest" description="Disordered" evidence="1">
    <location>
        <begin position="1"/>
        <end position="25"/>
    </location>
</feature>
<keyword evidence="3" id="KW-1185">Reference proteome</keyword>
<organism evidence="2 3">
    <name type="scientific">Rhodocyclus tenuis</name>
    <name type="common">Rhodospirillum tenue</name>
    <dbReference type="NCBI Taxonomy" id="1066"/>
    <lineage>
        <taxon>Bacteria</taxon>
        <taxon>Pseudomonadati</taxon>
        <taxon>Pseudomonadota</taxon>
        <taxon>Betaproteobacteria</taxon>
        <taxon>Rhodocyclales</taxon>
        <taxon>Rhodocyclaceae</taxon>
        <taxon>Rhodocyclus</taxon>
    </lineage>
</organism>
<protein>
    <submittedName>
        <fullName evidence="2">Uncharacterized protein</fullName>
    </submittedName>
</protein>
<comment type="caution">
    <text evidence="2">The sequence shown here is derived from an EMBL/GenBank/DDBJ whole genome shotgun (WGS) entry which is preliminary data.</text>
</comment>
<gene>
    <name evidence="2" type="ORF">GGD90_000546</name>
</gene>